<keyword evidence="3" id="KW-1185">Reference proteome</keyword>
<name>A0A4S8QCB3_9ACTN</name>
<keyword evidence="1" id="KW-1133">Transmembrane helix</keyword>
<keyword evidence="1" id="KW-0812">Transmembrane</keyword>
<reference evidence="2 3" key="2">
    <citation type="submission" date="2019-05" db="EMBL/GenBank/DDBJ databases">
        <title>Glycomyces buryatensis sp. nov.</title>
        <authorList>
            <person name="Nikitina E."/>
        </authorList>
    </citation>
    <scope>NUCLEOTIDE SEQUENCE [LARGE SCALE GENOMIC DNA]</scope>
    <source>
        <strain evidence="2 3">18</strain>
    </source>
</reference>
<evidence type="ECO:0000256" key="1">
    <source>
        <dbReference type="SAM" id="Phobius"/>
    </source>
</evidence>
<proteinExistence type="predicted"/>
<gene>
    <name evidence="2" type="ORF">FAB82_12755</name>
</gene>
<dbReference type="EMBL" id="STGY01000048">
    <property type="protein sequence ID" value="THV41221.1"/>
    <property type="molecule type" value="Genomic_DNA"/>
</dbReference>
<comment type="caution">
    <text evidence="2">The sequence shown here is derived from an EMBL/GenBank/DDBJ whole genome shotgun (WGS) entry which is preliminary data.</text>
</comment>
<reference evidence="3" key="1">
    <citation type="submission" date="2019-04" db="EMBL/GenBank/DDBJ databases">
        <title>Nocardioides xinjiangensis sp. nov.</title>
        <authorList>
            <person name="Liu S."/>
        </authorList>
    </citation>
    <scope>NUCLEOTIDE SEQUENCE [LARGE SCALE GENOMIC DNA]</scope>
    <source>
        <strain evidence="3">18</strain>
    </source>
</reference>
<accession>A0A4S8QCB3</accession>
<dbReference type="OrthoDB" id="4163377at2"/>
<keyword evidence="1" id="KW-0472">Membrane</keyword>
<feature type="transmembrane region" description="Helical" evidence="1">
    <location>
        <begin position="6"/>
        <end position="22"/>
    </location>
</feature>
<dbReference type="Proteomes" id="UP000308760">
    <property type="component" value="Unassembled WGS sequence"/>
</dbReference>
<evidence type="ECO:0000313" key="2">
    <source>
        <dbReference type="EMBL" id="THV41221.1"/>
    </source>
</evidence>
<protein>
    <submittedName>
        <fullName evidence="2">Uncharacterized protein</fullName>
    </submittedName>
</protein>
<sequence>MGTWFAVVAVILAVVIGFTIMLRRRIDVPKRQHRVEVYVKMPYRVSWPPGYADSRPIRQVKTPNGLYLMEAFGGRAAALEFLRGCEVRDERVYVIAENPESNLGKDLVMIFEEFDGAFVEIAERSVLPTPELSREDCARCGYAVIPAQSPGSSAITYGDGTVRWFASLDQMEMDGYGHQCQACGALACARCYRSVPQHPNAGGKLDLRCWLCDGRVDVFTG</sequence>
<evidence type="ECO:0000313" key="3">
    <source>
        <dbReference type="Proteomes" id="UP000308760"/>
    </source>
</evidence>
<organism evidence="2 3">
    <name type="scientific">Glycomyces buryatensis</name>
    <dbReference type="NCBI Taxonomy" id="2570927"/>
    <lineage>
        <taxon>Bacteria</taxon>
        <taxon>Bacillati</taxon>
        <taxon>Actinomycetota</taxon>
        <taxon>Actinomycetes</taxon>
        <taxon>Glycomycetales</taxon>
        <taxon>Glycomycetaceae</taxon>
        <taxon>Glycomyces</taxon>
    </lineage>
</organism>
<dbReference type="AlphaFoldDB" id="A0A4S8QCB3"/>
<dbReference type="RefSeq" id="WP_136534925.1">
    <property type="nucleotide sequence ID" value="NZ_STGY01000048.1"/>
</dbReference>